<sequence>MPLAPLIRPMSPLQTQCAPSLPEPYSLDDVVLQPFSAAASSMPAGAWDQDTSLVAVSGAVAPESRRSSPAAPLSGVGAASVPPTDMWTPALPPLLTPTLAPTFHSMVEDALSVEMLRESYAAQLQKNCQHYSVVEGLRCTSDGAAARAGSCRGSDAGGPKVFSAIDAVHFGHSRSAPLPSLALSSPIHPYLSAARARTSVAHKAPADELSSAATLSSLLHSSATTAMAAARPSYGAALLRKRPPGTQADHREGCRLHLPAQKRVQPSSSQSLSERRAHDRWEAVPPMSPLSSCGCASTATASGKTGPSKSYTTVPFSASAKCHHGTGVSDCTGRPHAISIAASSAVGKGGEAAATNKPAGGGATVSNAGVAPPRGQTKVEASVALPCYAPDSASSSGEDEDTFFDPPCGLSRKVLQTIQPEPATEPVRKPAAQKQGKTARNTAPTTRSSGSAACAPATGSAASPAAESHLPRYVYPALEECRRLLNEIRIVSPLMRRCLTPPRPLESSSGGGSGAATAASAPSTFSSARAPSRNIPAPPQGNAFPFLAAAATAAAPPKRATLAPRPEARRLYHWDAATAAEDLAFMRGPFQQSSERFTTSVAGQLQRLQALGIRLYGKDYDTSTSQAEVHAPARGRWSLPSAAPLASPWDSAVLHFDDDQCDRADNNVAELPSERLRRLLRETEAALPSLLEREAQPPLSATPATALLAPFSSSIRYARDSRNDYSHSAHDGAATGRAAGVFTPPMENLLPFSSISGSLTPARPAMLSSLSYGE</sequence>
<dbReference type="EMBL" id="FR799573">
    <property type="protein sequence ID" value="CBZ26062.1"/>
    <property type="molecule type" value="Genomic_DNA"/>
</dbReference>
<feature type="compositionally biased region" description="Low complexity" evidence="1">
    <location>
        <begin position="448"/>
        <end position="466"/>
    </location>
</feature>
<feature type="region of interest" description="Disordered" evidence="1">
    <location>
        <begin position="501"/>
        <end position="541"/>
    </location>
</feature>
<proteinExistence type="predicted"/>
<accession>E9ASY8</accession>
<dbReference type="RefSeq" id="XP_003874562.1">
    <property type="nucleotide sequence ID" value="XM_003874513.1"/>
</dbReference>
<dbReference type="PhylomeDB" id="E9ASY8"/>
<feature type="region of interest" description="Disordered" evidence="1">
    <location>
        <begin position="345"/>
        <end position="374"/>
    </location>
</feature>
<evidence type="ECO:0000313" key="3">
    <source>
        <dbReference type="Proteomes" id="UP000007259"/>
    </source>
</evidence>
<dbReference type="Proteomes" id="UP000007259">
    <property type="component" value="Chromosome 20"/>
</dbReference>
<name>E9ASY8_LEIMU</name>
<dbReference type="KEGG" id="lmi:LMXM_36_2115"/>
<feature type="region of interest" description="Disordered" evidence="1">
    <location>
        <begin position="259"/>
        <end position="278"/>
    </location>
</feature>
<feature type="compositionally biased region" description="Polar residues" evidence="1">
    <location>
        <begin position="435"/>
        <end position="447"/>
    </location>
</feature>
<evidence type="ECO:0000256" key="1">
    <source>
        <dbReference type="SAM" id="MobiDB-lite"/>
    </source>
</evidence>
<dbReference type="OMA" id="YPALEEC"/>
<dbReference type="VEuPathDB" id="TriTrypDB:LmxM.36.2115"/>
<organism evidence="2 3">
    <name type="scientific">Leishmania mexicana (strain MHOM/GT/2001/U1103)</name>
    <dbReference type="NCBI Taxonomy" id="929439"/>
    <lineage>
        <taxon>Eukaryota</taxon>
        <taxon>Discoba</taxon>
        <taxon>Euglenozoa</taxon>
        <taxon>Kinetoplastea</taxon>
        <taxon>Metakinetoplastina</taxon>
        <taxon>Trypanosomatida</taxon>
        <taxon>Trypanosomatidae</taxon>
        <taxon>Leishmaniinae</taxon>
        <taxon>Leishmania</taxon>
    </lineage>
</organism>
<feature type="compositionally biased region" description="Low complexity" evidence="1">
    <location>
        <begin position="515"/>
        <end position="533"/>
    </location>
</feature>
<feature type="region of interest" description="Disordered" evidence="1">
    <location>
        <begin position="418"/>
        <end position="466"/>
    </location>
</feature>
<evidence type="ECO:0000313" key="2">
    <source>
        <dbReference type="EMBL" id="CBZ26062.1"/>
    </source>
</evidence>
<protein>
    <submittedName>
        <fullName evidence="2">Uncharacterized protein</fullName>
    </submittedName>
</protein>
<keyword evidence="3" id="KW-1185">Reference proteome</keyword>
<dbReference type="GeneID" id="13448016"/>
<dbReference type="AlphaFoldDB" id="E9ASY8"/>
<reference evidence="2 3" key="1">
    <citation type="journal article" date="2011" name="Genome Res.">
        <title>Chromosome and gene copy number variation allow major structural change between species and strains of Leishmania.</title>
        <authorList>
            <person name="Rogers M.B."/>
            <person name="Hilley J.D."/>
            <person name="Dickens N.J."/>
            <person name="Wilkes J."/>
            <person name="Bates P.A."/>
            <person name="Depledge D.P."/>
            <person name="Harris D."/>
            <person name="Her Y."/>
            <person name="Herzyk P."/>
            <person name="Imamura H."/>
            <person name="Otto T.D."/>
            <person name="Sanders M."/>
            <person name="Seeger K."/>
            <person name="Dujardin J.C."/>
            <person name="Berriman M."/>
            <person name="Smith D.F."/>
            <person name="Hertz-Fowler C."/>
            <person name="Mottram J.C."/>
        </authorList>
    </citation>
    <scope>NUCLEOTIDE SEQUENCE [LARGE SCALE GENOMIC DNA]</scope>
    <source>
        <strain evidence="2 3">MHOM/GT/2001/U1103</strain>
    </source>
</reference>
<dbReference type="OrthoDB" id="267605at2759"/>
<gene>
    <name evidence="2" type="ORF">LMXM_36_2115</name>
</gene>